<keyword evidence="8" id="KW-0067">ATP-binding</keyword>
<evidence type="ECO:0000256" key="3">
    <source>
        <dbReference type="ARBA" id="ARBA00022679"/>
    </source>
</evidence>
<dbReference type="PANTHER" id="PTHR10210">
    <property type="entry name" value="RIBOSE-PHOSPHATE DIPHOSPHOKINASE FAMILY MEMBER"/>
    <property type="match status" value="1"/>
</dbReference>
<keyword evidence="3" id="KW-0808">Transferase</keyword>
<dbReference type="GO" id="GO:0006015">
    <property type="term" value="P:5-phosphoribose 1-diphosphate biosynthetic process"/>
    <property type="evidence" value="ECO:0007669"/>
    <property type="project" value="TreeGrafter"/>
</dbReference>
<comment type="similarity">
    <text evidence="1">Belongs to the ribose-phosphate pyrophosphokinase family.</text>
</comment>
<evidence type="ECO:0000256" key="2">
    <source>
        <dbReference type="ARBA" id="ARBA00013247"/>
    </source>
</evidence>
<dbReference type="EMBL" id="JAMWBK010000004">
    <property type="protein sequence ID" value="KAJ8905749.1"/>
    <property type="molecule type" value="Genomic_DNA"/>
</dbReference>
<dbReference type="InterPro" id="IPR000836">
    <property type="entry name" value="PRTase_dom"/>
</dbReference>
<evidence type="ECO:0000256" key="6">
    <source>
        <dbReference type="ARBA" id="ARBA00022741"/>
    </source>
</evidence>
<proteinExistence type="inferred from homology"/>
<dbReference type="Pfam" id="PF14572">
    <property type="entry name" value="Pribosyl_synth"/>
    <property type="match status" value="1"/>
</dbReference>
<dbReference type="GO" id="GO:0006164">
    <property type="term" value="P:purine nucleotide biosynthetic process"/>
    <property type="evidence" value="ECO:0007669"/>
    <property type="project" value="TreeGrafter"/>
</dbReference>
<keyword evidence="5" id="KW-0545">Nucleotide biosynthesis</keyword>
<sequence length="373" mass="40869">MEGICGFVNSVCGVKGRTEGGVVKCRRRTVRCCEEGGPKAEGKKKTPESLEFGNWNGLSIGTHRMKLYAGSSNPELAEQVARYVGKEKTNPIKRKRFADGELYIKLEDSVRGCNVFLIQSTNNPGNDNIMELLLMIDACRRAHAAQVNVVMPYYGYARADRLIDPAQKRREALTSKLVSNMITEAGADRIVVVDIHSPQTCGFFDIPLDHIYGSPVLVEYLKAKKYDDVVVVAPDVGGVARARAFAKALDDAPLAIIDKRREAHNEAKVLNLVGDVSGKRAIVVDDMIDTAGTICECGKTLRENGAHDVIAVATHAVFSGPAVERLSTGVFSEVIVSNTIDLEPEKRFRQLTILSIAPLIGETLWRLNEQVMN</sequence>
<accession>A0AAV8UT81</accession>
<comment type="catalytic activity">
    <reaction evidence="10">
        <text>D-ribose 5-phosphate + ATP = 5-phospho-alpha-D-ribose 1-diphosphate + AMP + H(+)</text>
        <dbReference type="Rhea" id="RHEA:15609"/>
        <dbReference type="ChEBI" id="CHEBI:15378"/>
        <dbReference type="ChEBI" id="CHEBI:30616"/>
        <dbReference type="ChEBI" id="CHEBI:58017"/>
        <dbReference type="ChEBI" id="CHEBI:78346"/>
        <dbReference type="ChEBI" id="CHEBI:456215"/>
        <dbReference type="EC" id="2.7.6.1"/>
    </reaction>
</comment>
<evidence type="ECO:0000313" key="13">
    <source>
        <dbReference type="Proteomes" id="UP001157974"/>
    </source>
</evidence>
<dbReference type="InterPro" id="IPR029057">
    <property type="entry name" value="PRTase-like"/>
</dbReference>
<reference evidence="12 13" key="1">
    <citation type="journal article" date="2023" name="Nat. Commun.">
        <title>Origin of minicircular mitochondrial genomes in red algae.</title>
        <authorList>
            <person name="Lee Y."/>
            <person name="Cho C.H."/>
            <person name="Lee Y.M."/>
            <person name="Park S.I."/>
            <person name="Yang J.H."/>
            <person name="West J.A."/>
            <person name="Bhattacharya D."/>
            <person name="Yoon H.S."/>
        </authorList>
    </citation>
    <scope>NUCLEOTIDE SEQUENCE [LARGE SCALE GENOMIC DNA]</scope>
    <source>
        <strain evidence="12 13">CCMP1338</strain>
        <tissue evidence="12">Whole cell</tissue>
    </source>
</reference>
<keyword evidence="7" id="KW-0418">Kinase</keyword>
<dbReference type="Proteomes" id="UP001157974">
    <property type="component" value="Unassembled WGS sequence"/>
</dbReference>
<evidence type="ECO:0000259" key="11">
    <source>
        <dbReference type="Pfam" id="PF13793"/>
    </source>
</evidence>
<dbReference type="NCBIfam" id="TIGR01251">
    <property type="entry name" value="ribP_PPkin"/>
    <property type="match status" value="1"/>
</dbReference>
<evidence type="ECO:0000256" key="9">
    <source>
        <dbReference type="ARBA" id="ARBA00022842"/>
    </source>
</evidence>
<name>A0AAV8UT81_9RHOD</name>
<evidence type="ECO:0000256" key="8">
    <source>
        <dbReference type="ARBA" id="ARBA00022840"/>
    </source>
</evidence>
<organism evidence="12 13">
    <name type="scientific">Rhodosorus marinus</name>
    <dbReference type="NCBI Taxonomy" id="101924"/>
    <lineage>
        <taxon>Eukaryota</taxon>
        <taxon>Rhodophyta</taxon>
        <taxon>Stylonematophyceae</taxon>
        <taxon>Stylonematales</taxon>
        <taxon>Stylonemataceae</taxon>
        <taxon>Rhodosorus</taxon>
    </lineage>
</organism>
<evidence type="ECO:0000256" key="10">
    <source>
        <dbReference type="ARBA" id="ARBA00049535"/>
    </source>
</evidence>
<protein>
    <recommendedName>
        <fullName evidence="2">ribose-phosphate diphosphokinase</fullName>
        <ecNumber evidence="2">2.7.6.1</ecNumber>
    </recommendedName>
</protein>
<evidence type="ECO:0000256" key="7">
    <source>
        <dbReference type="ARBA" id="ARBA00022777"/>
    </source>
</evidence>
<gene>
    <name evidence="12" type="ORF">NDN08_002254</name>
</gene>
<dbReference type="NCBIfam" id="NF002320">
    <property type="entry name" value="PRK01259.1"/>
    <property type="match status" value="1"/>
</dbReference>
<dbReference type="Pfam" id="PF13793">
    <property type="entry name" value="Pribosyltran_N"/>
    <property type="match status" value="1"/>
</dbReference>
<feature type="domain" description="Ribose-phosphate pyrophosphokinase N-terminal" evidence="11">
    <location>
        <begin position="65"/>
        <end position="186"/>
    </location>
</feature>
<dbReference type="SUPFAM" id="SSF53271">
    <property type="entry name" value="PRTase-like"/>
    <property type="match status" value="1"/>
</dbReference>
<dbReference type="SMART" id="SM01400">
    <property type="entry name" value="Pribosyltran_N"/>
    <property type="match status" value="1"/>
</dbReference>
<dbReference type="GO" id="GO:0000287">
    <property type="term" value="F:magnesium ion binding"/>
    <property type="evidence" value="ECO:0007669"/>
    <property type="project" value="InterPro"/>
</dbReference>
<keyword evidence="13" id="KW-1185">Reference proteome</keyword>
<evidence type="ECO:0000313" key="12">
    <source>
        <dbReference type="EMBL" id="KAJ8905749.1"/>
    </source>
</evidence>
<dbReference type="GO" id="GO:0016301">
    <property type="term" value="F:kinase activity"/>
    <property type="evidence" value="ECO:0007669"/>
    <property type="project" value="UniProtKB-KW"/>
</dbReference>
<comment type="caution">
    <text evidence="12">The sequence shown here is derived from an EMBL/GenBank/DDBJ whole genome shotgun (WGS) entry which is preliminary data.</text>
</comment>
<dbReference type="GO" id="GO:0005524">
    <property type="term" value="F:ATP binding"/>
    <property type="evidence" value="ECO:0007669"/>
    <property type="project" value="UniProtKB-KW"/>
</dbReference>
<keyword evidence="9" id="KW-0460">Magnesium</keyword>
<dbReference type="GO" id="GO:0005737">
    <property type="term" value="C:cytoplasm"/>
    <property type="evidence" value="ECO:0007669"/>
    <property type="project" value="TreeGrafter"/>
</dbReference>
<dbReference type="GO" id="GO:0004749">
    <property type="term" value="F:ribose phosphate diphosphokinase activity"/>
    <property type="evidence" value="ECO:0007669"/>
    <property type="project" value="UniProtKB-EC"/>
</dbReference>
<evidence type="ECO:0000256" key="4">
    <source>
        <dbReference type="ARBA" id="ARBA00022723"/>
    </source>
</evidence>
<dbReference type="PANTHER" id="PTHR10210:SF41">
    <property type="entry name" value="RIBOSE-PHOSPHATE PYROPHOSPHOKINASE 1, CHLOROPLASTIC"/>
    <property type="match status" value="1"/>
</dbReference>
<dbReference type="FunFam" id="3.40.50.2020:FF:000002">
    <property type="entry name" value="Ribose-phosphate pyrophosphokinase"/>
    <property type="match status" value="1"/>
</dbReference>
<dbReference type="Gene3D" id="3.40.50.2020">
    <property type="match status" value="2"/>
</dbReference>
<evidence type="ECO:0000256" key="1">
    <source>
        <dbReference type="ARBA" id="ARBA00006478"/>
    </source>
</evidence>
<dbReference type="EC" id="2.7.6.1" evidence="2"/>
<evidence type="ECO:0000256" key="5">
    <source>
        <dbReference type="ARBA" id="ARBA00022727"/>
    </source>
</evidence>
<dbReference type="GO" id="GO:0002189">
    <property type="term" value="C:ribose phosphate diphosphokinase complex"/>
    <property type="evidence" value="ECO:0007669"/>
    <property type="project" value="TreeGrafter"/>
</dbReference>
<dbReference type="InterPro" id="IPR005946">
    <property type="entry name" value="Rib-P_diPkinase"/>
</dbReference>
<dbReference type="InterPro" id="IPR029099">
    <property type="entry name" value="Pribosyltran_N"/>
</dbReference>
<dbReference type="CDD" id="cd06223">
    <property type="entry name" value="PRTases_typeI"/>
    <property type="match status" value="1"/>
</dbReference>
<keyword evidence="4" id="KW-0479">Metal-binding</keyword>
<dbReference type="AlphaFoldDB" id="A0AAV8UT81"/>
<keyword evidence="6" id="KW-0547">Nucleotide-binding</keyword>